<dbReference type="SUPFAM" id="SSF51110">
    <property type="entry name" value="alpha-D-mannose-specific plant lectins"/>
    <property type="match status" value="1"/>
</dbReference>
<evidence type="ECO:0000259" key="4">
    <source>
        <dbReference type="PROSITE" id="PS50927"/>
    </source>
</evidence>
<dbReference type="InterPro" id="IPR036426">
    <property type="entry name" value="Bulb-type_lectin_dom_sf"/>
</dbReference>
<keyword evidence="6" id="KW-1185">Reference proteome</keyword>
<dbReference type="SMART" id="SM00108">
    <property type="entry name" value="B_lectin"/>
    <property type="match status" value="1"/>
</dbReference>
<feature type="domain" description="Bulb-type lectin" evidence="4">
    <location>
        <begin position="29"/>
        <end position="155"/>
    </location>
</feature>
<dbReference type="Gene3D" id="2.90.10.10">
    <property type="entry name" value="Bulb-type lectin domain"/>
    <property type="match status" value="1"/>
</dbReference>
<name>A0ABD1S5S7_9LAMI</name>
<keyword evidence="2" id="KW-0325">Glycoprotein</keyword>
<dbReference type="PANTHER" id="PTHR32444:SF183">
    <property type="entry name" value="APPLE DOMAIN-CONTAINING PROTEIN"/>
    <property type="match status" value="1"/>
</dbReference>
<dbReference type="AlphaFoldDB" id="A0ABD1S5S7"/>
<dbReference type="PROSITE" id="PS50927">
    <property type="entry name" value="BULB_LECTIN"/>
    <property type="match status" value="1"/>
</dbReference>
<dbReference type="CDD" id="cd00028">
    <property type="entry name" value="B_lectin"/>
    <property type="match status" value="1"/>
</dbReference>
<comment type="caution">
    <text evidence="5">The sequence shown here is derived from an EMBL/GenBank/DDBJ whole genome shotgun (WGS) entry which is preliminary data.</text>
</comment>
<evidence type="ECO:0000256" key="2">
    <source>
        <dbReference type="ARBA" id="ARBA00023180"/>
    </source>
</evidence>
<evidence type="ECO:0000313" key="5">
    <source>
        <dbReference type="EMBL" id="KAL2495233.1"/>
    </source>
</evidence>
<gene>
    <name evidence="5" type="ORF">Fot_38990</name>
</gene>
<sequence>MEGYSPQRREMMRDRNKASQRHTQGREEEAEKRAAKVFKNGQTLVCANQRFELGFFNVSSTNDHNHKMWYLGLWYREIKLLTAVWVGIMMKPLRGFGMRLVLNSVGDLLLRDDVRTVIWFVGVVQPASRPELVLLDSGNLVIKDGDNLSDGGFVWQSFDFPSNTLLPGMKGFESRFTTCYDILEIV</sequence>
<dbReference type="PANTHER" id="PTHR32444">
    <property type="entry name" value="BULB-TYPE LECTIN DOMAIN-CONTAINING PROTEIN"/>
    <property type="match status" value="1"/>
</dbReference>
<evidence type="ECO:0000256" key="1">
    <source>
        <dbReference type="ARBA" id="ARBA00022729"/>
    </source>
</evidence>
<feature type="compositionally biased region" description="Basic and acidic residues" evidence="3">
    <location>
        <begin position="7"/>
        <end position="17"/>
    </location>
</feature>
<evidence type="ECO:0000256" key="3">
    <source>
        <dbReference type="SAM" id="MobiDB-lite"/>
    </source>
</evidence>
<accession>A0ABD1S5S7</accession>
<dbReference type="EMBL" id="JBFOLJ010000011">
    <property type="protein sequence ID" value="KAL2495233.1"/>
    <property type="molecule type" value="Genomic_DNA"/>
</dbReference>
<feature type="region of interest" description="Disordered" evidence="3">
    <location>
        <begin position="1"/>
        <end position="31"/>
    </location>
</feature>
<reference evidence="6" key="1">
    <citation type="submission" date="2024-07" db="EMBL/GenBank/DDBJ databases">
        <title>Two chromosome-level genome assemblies of Korean endemic species Abeliophyllum distichum and Forsythia ovata (Oleaceae).</title>
        <authorList>
            <person name="Jang H."/>
        </authorList>
    </citation>
    <scope>NUCLEOTIDE SEQUENCE [LARGE SCALE GENOMIC DNA]</scope>
</reference>
<protein>
    <submittedName>
        <fullName evidence="5">S-locus related protein SLR1</fullName>
    </submittedName>
</protein>
<dbReference type="Proteomes" id="UP001604277">
    <property type="component" value="Unassembled WGS sequence"/>
</dbReference>
<dbReference type="Pfam" id="PF01453">
    <property type="entry name" value="B_lectin"/>
    <property type="match status" value="1"/>
</dbReference>
<proteinExistence type="predicted"/>
<dbReference type="InterPro" id="IPR001480">
    <property type="entry name" value="Bulb-type_lectin_dom"/>
</dbReference>
<keyword evidence="1" id="KW-0732">Signal</keyword>
<evidence type="ECO:0000313" key="6">
    <source>
        <dbReference type="Proteomes" id="UP001604277"/>
    </source>
</evidence>
<organism evidence="5 6">
    <name type="scientific">Forsythia ovata</name>
    <dbReference type="NCBI Taxonomy" id="205694"/>
    <lineage>
        <taxon>Eukaryota</taxon>
        <taxon>Viridiplantae</taxon>
        <taxon>Streptophyta</taxon>
        <taxon>Embryophyta</taxon>
        <taxon>Tracheophyta</taxon>
        <taxon>Spermatophyta</taxon>
        <taxon>Magnoliopsida</taxon>
        <taxon>eudicotyledons</taxon>
        <taxon>Gunneridae</taxon>
        <taxon>Pentapetalae</taxon>
        <taxon>asterids</taxon>
        <taxon>lamiids</taxon>
        <taxon>Lamiales</taxon>
        <taxon>Oleaceae</taxon>
        <taxon>Forsythieae</taxon>
        <taxon>Forsythia</taxon>
    </lineage>
</organism>